<name>W4L624_ENTF1</name>
<keyword evidence="1" id="KW-0812">Transmembrane</keyword>
<proteinExistence type="predicted"/>
<feature type="transmembrane region" description="Helical" evidence="1">
    <location>
        <begin position="32"/>
        <end position="50"/>
    </location>
</feature>
<comment type="caution">
    <text evidence="2">The sequence shown here is derived from an EMBL/GenBank/DDBJ whole genome shotgun (WGS) entry which is preliminary data.</text>
</comment>
<dbReference type="AlphaFoldDB" id="W4L624"/>
<accession>W4L624</accession>
<keyword evidence="1" id="KW-0472">Membrane</keyword>
<reference evidence="2 3" key="1">
    <citation type="journal article" date="2014" name="Nature">
        <title>An environmental bacterial taxon with a large and distinct metabolic repertoire.</title>
        <authorList>
            <person name="Wilson M.C."/>
            <person name="Mori T."/>
            <person name="Ruckert C."/>
            <person name="Uria A.R."/>
            <person name="Helf M.J."/>
            <person name="Takada K."/>
            <person name="Gernert C."/>
            <person name="Steffens U.A."/>
            <person name="Heycke N."/>
            <person name="Schmitt S."/>
            <person name="Rinke C."/>
            <person name="Helfrich E.J."/>
            <person name="Brachmann A.O."/>
            <person name="Gurgui C."/>
            <person name="Wakimoto T."/>
            <person name="Kracht M."/>
            <person name="Crusemann M."/>
            <person name="Hentschel U."/>
            <person name="Abe I."/>
            <person name="Matsunaga S."/>
            <person name="Kalinowski J."/>
            <person name="Takeyama H."/>
            <person name="Piel J."/>
        </authorList>
    </citation>
    <scope>NUCLEOTIDE SEQUENCE [LARGE SCALE GENOMIC DNA]</scope>
    <source>
        <strain evidence="3">TSY1</strain>
    </source>
</reference>
<dbReference type="HOGENOM" id="CLU_3059645_0_0_7"/>
<keyword evidence="3" id="KW-1185">Reference proteome</keyword>
<evidence type="ECO:0000256" key="1">
    <source>
        <dbReference type="SAM" id="Phobius"/>
    </source>
</evidence>
<dbReference type="Proteomes" id="UP000019141">
    <property type="component" value="Unassembled WGS sequence"/>
</dbReference>
<keyword evidence="1" id="KW-1133">Transmembrane helix</keyword>
<sequence>MRDHMQDAEIRVAERIERVYERLVSPSRLEQVFSILYGAVLMIEIIFYMISII</sequence>
<dbReference type="EMBL" id="AZHW01001379">
    <property type="protein sequence ID" value="ETW92771.1"/>
    <property type="molecule type" value="Genomic_DNA"/>
</dbReference>
<evidence type="ECO:0000313" key="2">
    <source>
        <dbReference type="EMBL" id="ETW92771.1"/>
    </source>
</evidence>
<gene>
    <name evidence="2" type="ORF">ETSY1_42195</name>
</gene>
<evidence type="ECO:0000313" key="3">
    <source>
        <dbReference type="Proteomes" id="UP000019141"/>
    </source>
</evidence>
<organism evidence="2 3">
    <name type="scientific">Entotheonella factor</name>
    <dbReference type="NCBI Taxonomy" id="1429438"/>
    <lineage>
        <taxon>Bacteria</taxon>
        <taxon>Pseudomonadati</taxon>
        <taxon>Nitrospinota/Tectimicrobiota group</taxon>
        <taxon>Candidatus Tectimicrobiota</taxon>
        <taxon>Candidatus Entotheonellia</taxon>
        <taxon>Candidatus Entotheonellales</taxon>
        <taxon>Candidatus Entotheonellaceae</taxon>
        <taxon>Candidatus Entotheonella</taxon>
    </lineage>
</organism>
<protein>
    <submittedName>
        <fullName evidence="2">Uncharacterized protein</fullName>
    </submittedName>
</protein>